<accession>A0A9P7YVG8</accession>
<keyword evidence="1" id="KW-0732">Signal</keyword>
<dbReference type="AlphaFoldDB" id="A0A9P7YVG8"/>
<feature type="signal peptide" evidence="1">
    <location>
        <begin position="1"/>
        <end position="18"/>
    </location>
</feature>
<evidence type="ECO:0000313" key="2">
    <source>
        <dbReference type="EMBL" id="KAG9239838.1"/>
    </source>
</evidence>
<sequence>MKFAYTLVLAASISVGAADSQILDNRATASTNTQSCSLGIGRVQDSPYWDVTVYNIPQAARQDVNIIAKATNQFMPKSGSITISPSSLALPITITNIDNAPTFTYDEPALKAPVVGGEVGTPKVELMFVVGEGQGNTTWTTAGCWAVNVAFTAGIEGWSCDFPCTVGVEGREL</sequence>
<dbReference type="EMBL" id="MU254846">
    <property type="protein sequence ID" value="KAG9239838.1"/>
    <property type="molecule type" value="Genomic_DNA"/>
</dbReference>
<proteinExistence type="predicted"/>
<evidence type="ECO:0000313" key="3">
    <source>
        <dbReference type="Proteomes" id="UP000887226"/>
    </source>
</evidence>
<evidence type="ECO:0000256" key="1">
    <source>
        <dbReference type="SAM" id="SignalP"/>
    </source>
</evidence>
<gene>
    <name evidence="2" type="ORF">BJ878DRAFT_530562</name>
</gene>
<name>A0A9P7YVG8_9HELO</name>
<dbReference type="OrthoDB" id="3478641at2759"/>
<protein>
    <submittedName>
        <fullName evidence="2">Uncharacterized protein</fullName>
    </submittedName>
</protein>
<reference evidence="2" key="1">
    <citation type="journal article" date="2021" name="IMA Fungus">
        <title>Genomic characterization of three marine fungi, including Emericellopsis atlantica sp. nov. with signatures of a generalist lifestyle and marine biomass degradation.</title>
        <authorList>
            <person name="Hagestad O.C."/>
            <person name="Hou L."/>
            <person name="Andersen J.H."/>
            <person name="Hansen E.H."/>
            <person name="Altermark B."/>
            <person name="Li C."/>
            <person name="Kuhnert E."/>
            <person name="Cox R.J."/>
            <person name="Crous P.W."/>
            <person name="Spatafora J.W."/>
            <person name="Lail K."/>
            <person name="Amirebrahimi M."/>
            <person name="Lipzen A."/>
            <person name="Pangilinan J."/>
            <person name="Andreopoulos W."/>
            <person name="Hayes R.D."/>
            <person name="Ng V."/>
            <person name="Grigoriev I.V."/>
            <person name="Jackson S.A."/>
            <person name="Sutton T.D.S."/>
            <person name="Dobson A.D.W."/>
            <person name="Rama T."/>
        </authorList>
    </citation>
    <scope>NUCLEOTIDE SEQUENCE</scope>
    <source>
        <strain evidence="2">TRa3180A</strain>
    </source>
</reference>
<keyword evidence="3" id="KW-1185">Reference proteome</keyword>
<organism evidence="2 3">
    <name type="scientific">Calycina marina</name>
    <dbReference type="NCBI Taxonomy" id="1763456"/>
    <lineage>
        <taxon>Eukaryota</taxon>
        <taxon>Fungi</taxon>
        <taxon>Dikarya</taxon>
        <taxon>Ascomycota</taxon>
        <taxon>Pezizomycotina</taxon>
        <taxon>Leotiomycetes</taxon>
        <taxon>Helotiales</taxon>
        <taxon>Pezizellaceae</taxon>
        <taxon>Calycina</taxon>
    </lineage>
</organism>
<feature type="chain" id="PRO_5040271222" evidence="1">
    <location>
        <begin position="19"/>
        <end position="173"/>
    </location>
</feature>
<comment type="caution">
    <text evidence="2">The sequence shown here is derived from an EMBL/GenBank/DDBJ whole genome shotgun (WGS) entry which is preliminary data.</text>
</comment>
<dbReference type="Proteomes" id="UP000887226">
    <property type="component" value="Unassembled WGS sequence"/>
</dbReference>